<evidence type="ECO:0000313" key="3">
    <source>
        <dbReference type="Proteomes" id="UP000590740"/>
    </source>
</evidence>
<comment type="similarity">
    <text evidence="1">Belongs to the ROK (NagC/XylR) family.</text>
</comment>
<organism evidence="2 3">
    <name type="scientific">Prosthecobacter vanneervenii</name>
    <dbReference type="NCBI Taxonomy" id="48466"/>
    <lineage>
        <taxon>Bacteria</taxon>
        <taxon>Pseudomonadati</taxon>
        <taxon>Verrucomicrobiota</taxon>
        <taxon>Verrucomicrobiia</taxon>
        <taxon>Verrucomicrobiales</taxon>
        <taxon>Verrucomicrobiaceae</taxon>
        <taxon>Prosthecobacter</taxon>
    </lineage>
</organism>
<keyword evidence="2" id="KW-0808">Transferase</keyword>
<dbReference type="SUPFAM" id="SSF53067">
    <property type="entry name" value="Actin-like ATPase domain"/>
    <property type="match status" value="1"/>
</dbReference>
<accession>A0A7W7Y9P8</accession>
<dbReference type="PANTHER" id="PTHR18964:SF149">
    <property type="entry name" value="BIFUNCTIONAL UDP-N-ACETYLGLUCOSAMINE 2-EPIMERASE_N-ACETYLMANNOSAMINE KINASE"/>
    <property type="match status" value="1"/>
</dbReference>
<keyword evidence="3" id="KW-1185">Reference proteome</keyword>
<dbReference type="InterPro" id="IPR043129">
    <property type="entry name" value="ATPase_NBD"/>
</dbReference>
<dbReference type="Pfam" id="PF00480">
    <property type="entry name" value="ROK"/>
    <property type="match status" value="1"/>
</dbReference>
<dbReference type="GO" id="GO:0004340">
    <property type="term" value="F:glucokinase activity"/>
    <property type="evidence" value="ECO:0007669"/>
    <property type="project" value="UniProtKB-EC"/>
</dbReference>
<dbReference type="AlphaFoldDB" id="A0A7W7Y9P8"/>
<name>A0A7W7Y9P8_9BACT</name>
<gene>
    <name evidence="2" type="ORF">HNQ65_001672</name>
</gene>
<keyword evidence="2" id="KW-0418">Kinase</keyword>
<comment type="caution">
    <text evidence="2">The sequence shown here is derived from an EMBL/GenBank/DDBJ whole genome shotgun (WGS) entry which is preliminary data.</text>
</comment>
<dbReference type="EMBL" id="JACHIG010000003">
    <property type="protein sequence ID" value="MBB5032095.1"/>
    <property type="molecule type" value="Genomic_DNA"/>
</dbReference>
<protein>
    <submittedName>
        <fullName evidence="2">Glucokinase</fullName>
        <ecNumber evidence="2">2.7.1.2</ecNumber>
    </submittedName>
</protein>
<reference evidence="2 3" key="1">
    <citation type="submission" date="2020-08" db="EMBL/GenBank/DDBJ databases">
        <title>Genomic Encyclopedia of Type Strains, Phase IV (KMG-IV): sequencing the most valuable type-strain genomes for metagenomic binning, comparative biology and taxonomic classification.</title>
        <authorList>
            <person name="Goeker M."/>
        </authorList>
    </citation>
    <scope>NUCLEOTIDE SEQUENCE [LARGE SCALE GENOMIC DNA]</scope>
    <source>
        <strain evidence="2 3">DSM 12252</strain>
    </source>
</reference>
<dbReference type="RefSeq" id="WP_184339035.1">
    <property type="nucleotide sequence ID" value="NZ_JACHIG010000003.1"/>
</dbReference>
<evidence type="ECO:0000256" key="1">
    <source>
        <dbReference type="ARBA" id="ARBA00006479"/>
    </source>
</evidence>
<proteinExistence type="inferred from homology"/>
<dbReference type="PANTHER" id="PTHR18964">
    <property type="entry name" value="ROK (REPRESSOR, ORF, KINASE) FAMILY"/>
    <property type="match status" value="1"/>
</dbReference>
<dbReference type="Gene3D" id="3.30.420.40">
    <property type="match status" value="2"/>
</dbReference>
<evidence type="ECO:0000313" key="2">
    <source>
        <dbReference type="EMBL" id="MBB5032095.1"/>
    </source>
</evidence>
<dbReference type="Proteomes" id="UP000590740">
    <property type="component" value="Unassembled WGS sequence"/>
</dbReference>
<sequence length="341" mass="35770">MPAKKAKTKPEAKKPAKKLRKVPFWIGFDLGGTKMMASVLDANYTVLGSARKSTNGSDGAAKGRAKIIKAIEEAIAEAGVDPKGIQGIGIGCPGLVNPDKGILIFAPNLGWTNMALRKLLQTKFKCPIAVLNDVDAGTYGEYVLGAGKGARSLLGVFPGTGVGAGFVYNGQLVMGRAISAMELGNILFPGTHIGSPVFGTVTLEDLTSRLALASQAGLACYRGQLPELDKKTEGALRSIRSKALANAFRSGDDAAMIMFRNSIRYLGMGVATVVNLLAPDRITLGGGLVEELPGLYLNLLKEEVEHYAIPELARGIKYSLAKLGGQAVAVGAAAWLRSSNK</sequence>
<dbReference type="CDD" id="cd23763">
    <property type="entry name" value="ASKHA_ATPase_ROK"/>
    <property type="match status" value="1"/>
</dbReference>
<dbReference type="EC" id="2.7.1.2" evidence="2"/>
<dbReference type="InterPro" id="IPR000600">
    <property type="entry name" value="ROK"/>
</dbReference>